<dbReference type="GO" id="GO:0005874">
    <property type="term" value="C:microtubule"/>
    <property type="evidence" value="ECO:0007669"/>
    <property type="project" value="InterPro"/>
</dbReference>
<dbReference type="SUPFAM" id="SSF51045">
    <property type="entry name" value="WW domain"/>
    <property type="match status" value="1"/>
</dbReference>
<feature type="region of interest" description="Disordered" evidence="1">
    <location>
        <begin position="703"/>
        <end position="827"/>
    </location>
</feature>
<comment type="caution">
    <text evidence="3">The sequence shown here is derived from an EMBL/GenBank/DDBJ whole genome shotgun (WGS) entry which is preliminary data.</text>
</comment>
<dbReference type="SMART" id="SM00456">
    <property type="entry name" value="WW"/>
    <property type="match status" value="1"/>
</dbReference>
<dbReference type="CDD" id="cd00201">
    <property type="entry name" value="WW"/>
    <property type="match status" value="1"/>
</dbReference>
<dbReference type="PROSITE" id="PS01159">
    <property type="entry name" value="WW_DOMAIN_1"/>
    <property type="match status" value="1"/>
</dbReference>
<accession>A0AAD5LJI9</accession>
<dbReference type="InterPro" id="IPR033337">
    <property type="entry name" value="TORTIFOLIA1/SINE1-2"/>
</dbReference>
<dbReference type="SUPFAM" id="SSF48371">
    <property type="entry name" value="ARM repeat"/>
    <property type="match status" value="1"/>
</dbReference>
<feature type="region of interest" description="Disordered" evidence="1">
    <location>
        <begin position="111"/>
        <end position="153"/>
    </location>
</feature>
<dbReference type="PANTHER" id="PTHR31355:SF7">
    <property type="entry name" value="MICROTUBULE-ASSOCIATED PROTEIN TORTIFOLIA1"/>
    <property type="match status" value="1"/>
</dbReference>
<evidence type="ECO:0000259" key="2">
    <source>
        <dbReference type="PROSITE" id="PS50020"/>
    </source>
</evidence>
<dbReference type="Pfam" id="PF00397">
    <property type="entry name" value="WW"/>
    <property type="match status" value="1"/>
</dbReference>
<evidence type="ECO:0000313" key="3">
    <source>
        <dbReference type="EMBL" id="KAJ0400749.1"/>
    </source>
</evidence>
<reference evidence="3" key="1">
    <citation type="submission" date="2021-12" db="EMBL/GenBank/DDBJ databases">
        <title>Prjna785345.</title>
        <authorList>
            <person name="Rujirawat T."/>
            <person name="Krajaejun T."/>
        </authorList>
    </citation>
    <scope>NUCLEOTIDE SEQUENCE</scope>
    <source>
        <strain evidence="3">Pi057C3</strain>
    </source>
</reference>
<dbReference type="InterPro" id="IPR016024">
    <property type="entry name" value="ARM-type_fold"/>
</dbReference>
<feature type="region of interest" description="Disordered" evidence="1">
    <location>
        <begin position="243"/>
        <end position="267"/>
    </location>
</feature>
<name>A0AAD5LJI9_PYTIN</name>
<dbReference type="InterPro" id="IPR057600">
    <property type="entry name" value="TORTIFOLIA1/SINE1-2_N"/>
</dbReference>
<dbReference type="PANTHER" id="PTHR31355">
    <property type="entry name" value="MICROTUBULE-ASSOCIATED PROTEIN TORTIFOLIA1"/>
    <property type="match status" value="1"/>
</dbReference>
<dbReference type="Pfam" id="PF24714">
    <property type="entry name" value="TOR1L1_N"/>
    <property type="match status" value="1"/>
</dbReference>
<evidence type="ECO:0000313" key="4">
    <source>
        <dbReference type="Proteomes" id="UP001209570"/>
    </source>
</evidence>
<feature type="compositionally biased region" description="Basic and acidic residues" evidence="1">
    <location>
        <begin position="704"/>
        <end position="719"/>
    </location>
</feature>
<feature type="domain" description="WW" evidence="2">
    <location>
        <begin position="147"/>
        <end position="181"/>
    </location>
</feature>
<dbReference type="InterPro" id="IPR036020">
    <property type="entry name" value="WW_dom_sf"/>
</dbReference>
<organism evidence="3 4">
    <name type="scientific">Pythium insidiosum</name>
    <name type="common">Pythiosis disease agent</name>
    <dbReference type="NCBI Taxonomy" id="114742"/>
    <lineage>
        <taxon>Eukaryota</taxon>
        <taxon>Sar</taxon>
        <taxon>Stramenopiles</taxon>
        <taxon>Oomycota</taxon>
        <taxon>Peronosporomycetes</taxon>
        <taxon>Pythiales</taxon>
        <taxon>Pythiaceae</taxon>
        <taxon>Pythium</taxon>
    </lineage>
</organism>
<gene>
    <name evidence="3" type="ORF">P43SY_005470</name>
</gene>
<feature type="region of interest" description="Disordered" evidence="1">
    <location>
        <begin position="206"/>
        <end position="226"/>
    </location>
</feature>
<dbReference type="EMBL" id="JAKCXM010000147">
    <property type="protein sequence ID" value="KAJ0400749.1"/>
    <property type="molecule type" value="Genomic_DNA"/>
</dbReference>
<dbReference type="InterPro" id="IPR001202">
    <property type="entry name" value="WW_dom"/>
</dbReference>
<keyword evidence="4" id="KW-1185">Reference proteome</keyword>
<dbReference type="Proteomes" id="UP001209570">
    <property type="component" value="Unassembled WGS sequence"/>
</dbReference>
<dbReference type="GO" id="GO:0008017">
    <property type="term" value="F:microtubule binding"/>
    <property type="evidence" value="ECO:0007669"/>
    <property type="project" value="InterPro"/>
</dbReference>
<evidence type="ECO:0000256" key="1">
    <source>
        <dbReference type="SAM" id="MobiDB-lite"/>
    </source>
</evidence>
<feature type="region of interest" description="Disordered" evidence="1">
    <location>
        <begin position="393"/>
        <end position="417"/>
    </location>
</feature>
<dbReference type="Gene3D" id="2.20.70.10">
    <property type="match status" value="1"/>
</dbReference>
<protein>
    <recommendedName>
        <fullName evidence="2">WW domain-containing protein</fullName>
    </recommendedName>
</protein>
<feature type="compositionally biased region" description="Basic and acidic residues" evidence="1">
    <location>
        <begin position="123"/>
        <end position="132"/>
    </location>
</feature>
<feature type="region of interest" description="Disordered" evidence="1">
    <location>
        <begin position="28"/>
        <end position="54"/>
    </location>
</feature>
<sequence>MPPKSALSAERLRQEAEAQRARAAALQYLTKTSSGPSQRELAQQQRDRERLSNATSLTVQQILAKHLPAANASASLGPTRDNTLEAYAAQRAKHLHQGASDARASAVTYNGSTASTASTNETSWERPVSKDDGDTEAAADAKEDTTDQLQDGWEEVVDPQTDSTYYWHRETNETTWTKPVKQVVSLEKAREAKSRLDEILKFCGPSSAAKPSRKAEAKDSATSLHKSKAGTSMVIMKSDARTITRPLSAGGGGSVKKQKQVRKQKESQQLKLQEVKDKIAKLEDRDTQQQAFLSLILPNLDAALVAECVAQVERNKRPVRSSARRLLVLFLAALCKCHPSSCGRLVPRLMAYVSLRLRDKEAQITEACIILCAAIALYVVPCVHVNAQGQISPRRRSTATSSEDESKSAGNENEGDDHCKAAFDAVVTPLLRETNAVGEMAAHCVCGMLRPVEFDGKSRPPLNLLRRHATRLGPFLEPFTSKLVARLNENNVQQTALFSTTFLMLHAIASLIGDTQDNVLHALLGSHFLDIVDAIEDVFRDAPRDDWTLRRRAIELLTVLLQLFAVGEMATEELALRVVVENVDRLRVIVWEGRHDPVSAVRDAAVPASELFERIVRQRADECVAPVEVDATPDEKPKQSAAGIGISIPKLPVSAIADKRKQEKQRPDESFGIPTRTSLRSRVLQAAAKDDASVGNSVSGVLFRRTERDTTGSDGKKSEDDENDVPLDNNPSAGDESVPDEKDSEEAPEPVQDVDAGHGDEAAAPPVYDDHHQAPNDDASDDDPRAIAPSQAAQLARHQTREAVATTPTAPAQDVAQEREDEDENVSREDLAVAAAQDGRLDVALRLSFLADDINVLKRVLTLAPEPCMATVSRASRSALCAAFLELLDDASDRWLVFPWLQDLVRRPPIIASLDPRVFRALEFRLEEIAEEPTKQGQLAADLLTRLTR</sequence>
<dbReference type="AlphaFoldDB" id="A0AAD5LJI9"/>
<feature type="compositionally biased region" description="Polar residues" evidence="1">
    <location>
        <begin position="29"/>
        <end position="44"/>
    </location>
</feature>
<proteinExistence type="predicted"/>
<dbReference type="PROSITE" id="PS50020">
    <property type="entry name" value="WW_DOMAIN_2"/>
    <property type="match status" value="1"/>
</dbReference>
<feature type="compositionally biased region" description="Low complexity" evidence="1">
    <location>
        <begin position="112"/>
        <end position="122"/>
    </location>
</feature>